<evidence type="ECO:0000256" key="1">
    <source>
        <dbReference type="ARBA" id="ARBA00022723"/>
    </source>
</evidence>
<keyword evidence="2" id="KW-0186">Copper</keyword>
<dbReference type="InterPro" id="IPR008972">
    <property type="entry name" value="Cupredoxin"/>
</dbReference>
<feature type="domain" description="Blue (type 1) copper" evidence="4">
    <location>
        <begin position="207"/>
        <end position="289"/>
    </location>
</feature>
<keyword evidence="1" id="KW-0479">Metal-binding</keyword>
<evidence type="ECO:0000259" key="4">
    <source>
        <dbReference type="Pfam" id="PF00127"/>
    </source>
</evidence>
<reference evidence="5 6" key="1">
    <citation type="journal article" date="2014" name="PLoS Genet.">
        <title>Phylogenetically driven sequencing of extremely halophilic archaea reveals strategies for static and dynamic osmo-response.</title>
        <authorList>
            <person name="Becker E.A."/>
            <person name="Seitzer P.M."/>
            <person name="Tritt A."/>
            <person name="Larsen D."/>
            <person name="Krusor M."/>
            <person name="Yao A.I."/>
            <person name="Wu D."/>
            <person name="Madern D."/>
            <person name="Eisen J.A."/>
            <person name="Darling A.E."/>
            <person name="Facciotti M.T."/>
        </authorList>
    </citation>
    <scope>NUCLEOTIDE SEQUENCE [LARGE SCALE GENOMIC DNA]</scope>
    <source>
        <strain evidence="5 6">GA33</strain>
    </source>
</reference>
<keyword evidence="6" id="KW-1185">Reference proteome</keyword>
<protein>
    <submittedName>
        <fullName evidence="5">Halocyanin domain-containing protein</fullName>
    </submittedName>
</protein>
<dbReference type="Gene3D" id="2.60.40.420">
    <property type="entry name" value="Cupredoxins - blue copper proteins"/>
    <property type="match status" value="2"/>
</dbReference>
<feature type="region of interest" description="Disordered" evidence="3">
    <location>
        <begin position="150"/>
        <end position="189"/>
    </location>
</feature>
<feature type="compositionally biased region" description="Acidic residues" evidence="3">
    <location>
        <begin position="155"/>
        <end position="189"/>
    </location>
</feature>
<gene>
    <name evidence="5" type="ORF">C496_11692</name>
</gene>
<evidence type="ECO:0000313" key="5">
    <source>
        <dbReference type="EMBL" id="ELY40235.1"/>
    </source>
</evidence>
<dbReference type="SUPFAM" id="SSF49503">
    <property type="entry name" value="Cupredoxins"/>
    <property type="match status" value="2"/>
</dbReference>
<evidence type="ECO:0000313" key="6">
    <source>
        <dbReference type="Proteomes" id="UP000011599"/>
    </source>
</evidence>
<dbReference type="OrthoDB" id="11088at2157"/>
<dbReference type="PATRIC" id="fig|1114856.3.peg.2435"/>
<dbReference type="GO" id="GO:0005507">
    <property type="term" value="F:copper ion binding"/>
    <property type="evidence" value="ECO:0007669"/>
    <property type="project" value="InterPro"/>
</dbReference>
<feature type="compositionally biased region" description="Acidic residues" evidence="3">
    <location>
        <begin position="36"/>
        <end position="56"/>
    </location>
</feature>
<evidence type="ECO:0000256" key="2">
    <source>
        <dbReference type="ARBA" id="ARBA00023008"/>
    </source>
</evidence>
<sequence>MDTHRLSRRRLLAVAASGSALSATLAGCLGESDGGSGDDEANDDENGTDDAADDEDVVEIVTREGDEDEDEPNFVFDPDHVEIEPGTTVRWINTDGVFHTVTSTDSLEDKSPSEVFDETLSSEGDEFEWTPEEEGVQHYYCEPHAEFMDGTIEIGDGDPDETDPDEDDSEEDTADDNGEVDEEFVDMTGEDSIEIETRAGDDDQGEPSFVFDPAFVRLDEGTTVEWVNTDGVFHTVTSADSIDSRSGGGDEFDATIASEGDTFEWDAEETGTQPYYCSPHAGFMYGALETE</sequence>
<feature type="region of interest" description="Disordered" evidence="3">
    <location>
        <begin position="28"/>
        <end position="56"/>
    </location>
</feature>
<dbReference type="AlphaFoldDB" id="L9VSQ2"/>
<dbReference type="eggNOG" id="arCOG02918">
    <property type="taxonomic scope" value="Archaea"/>
</dbReference>
<dbReference type="PANTHER" id="PTHR36507:SF1">
    <property type="entry name" value="BLL1555 PROTEIN"/>
    <property type="match status" value="1"/>
</dbReference>
<proteinExistence type="predicted"/>
<feature type="domain" description="Blue (type 1) copper" evidence="4">
    <location>
        <begin position="70"/>
        <end position="154"/>
    </location>
</feature>
<dbReference type="InterPro" id="IPR000923">
    <property type="entry name" value="BlueCu_1"/>
</dbReference>
<dbReference type="eggNOG" id="arCOG02926">
    <property type="taxonomic scope" value="Archaea"/>
</dbReference>
<name>L9VSQ2_9EURY</name>
<evidence type="ECO:0000256" key="3">
    <source>
        <dbReference type="SAM" id="MobiDB-lite"/>
    </source>
</evidence>
<dbReference type="RefSeq" id="WP_006090173.1">
    <property type="nucleotide sequence ID" value="NZ_AOHW01000033.1"/>
</dbReference>
<accession>L9VSQ2</accession>
<dbReference type="Pfam" id="PF00127">
    <property type="entry name" value="Copper-bind"/>
    <property type="match status" value="2"/>
</dbReference>
<organism evidence="5 6">
    <name type="scientific">Natronorubrum tibetense GA33</name>
    <dbReference type="NCBI Taxonomy" id="1114856"/>
    <lineage>
        <taxon>Archaea</taxon>
        <taxon>Methanobacteriati</taxon>
        <taxon>Methanobacteriota</taxon>
        <taxon>Stenosarchaea group</taxon>
        <taxon>Halobacteria</taxon>
        <taxon>Halobacteriales</taxon>
        <taxon>Natrialbaceae</taxon>
        <taxon>Natronorubrum</taxon>
    </lineage>
</organism>
<comment type="caution">
    <text evidence="5">The sequence shown here is derived from an EMBL/GenBank/DDBJ whole genome shotgun (WGS) entry which is preliminary data.</text>
</comment>
<dbReference type="PROSITE" id="PS51318">
    <property type="entry name" value="TAT"/>
    <property type="match status" value="1"/>
</dbReference>
<dbReference type="InterPro" id="IPR052721">
    <property type="entry name" value="ET_Amicyanin"/>
</dbReference>
<dbReference type="STRING" id="1114856.GCA_000383975_02763"/>
<dbReference type="PROSITE" id="PS51257">
    <property type="entry name" value="PROKAR_LIPOPROTEIN"/>
    <property type="match status" value="1"/>
</dbReference>
<dbReference type="InterPro" id="IPR006311">
    <property type="entry name" value="TAT_signal"/>
</dbReference>
<dbReference type="Proteomes" id="UP000011599">
    <property type="component" value="Unassembled WGS sequence"/>
</dbReference>
<dbReference type="GO" id="GO:0009055">
    <property type="term" value="F:electron transfer activity"/>
    <property type="evidence" value="ECO:0007669"/>
    <property type="project" value="InterPro"/>
</dbReference>
<dbReference type="PANTHER" id="PTHR36507">
    <property type="entry name" value="BLL1555 PROTEIN"/>
    <property type="match status" value="1"/>
</dbReference>
<dbReference type="EMBL" id="AOHW01000033">
    <property type="protein sequence ID" value="ELY40235.1"/>
    <property type="molecule type" value="Genomic_DNA"/>
</dbReference>